<dbReference type="EMBL" id="LAZR01002680">
    <property type="protein sequence ID" value="KKN26957.1"/>
    <property type="molecule type" value="Genomic_DNA"/>
</dbReference>
<name>A0A0F9PQR2_9ZZZZ</name>
<dbReference type="InterPro" id="IPR023214">
    <property type="entry name" value="HAD_sf"/>
</dbReference>
<comment type="caution">
    <text evidence="1">The sequence shown here is derived from an EMBL/GenBank/DDBJ whole genome shotgun (WGS) entry which is preliminary data.</text>
</comment>
<dbReference type="SUPFAM" id="SSF56784">
    <property type="entry name" value="HAD-like"/>
    <property type="match status" value="1"/>
</dbReference>
<gene>
    <name evidence="1" type="ORF">LCGC14_0869530</name>
</gene>
<evidence type="ECO:0008006" key="2">
    <source>
        <dbReference type="Google" id="ProtNLM"/>
    </source>
</evidence>
<evidence type="ECO:0000313" key="1">
    <source>
        <dbReference type="EMBL" id="KKN26957.1"/>
    </source>
</evidence>
<dbReference type="Gene3D" id="3.40.50.1000">
    <property type="entry name" value="HAD superfamily/HAD-like"/>
    <property type="match status" value="1"/>
</dbReference>
<proteinExistence type="predicted"/>
<protein>
    <recommendedName>
        <fullName evidence="2">Nucleotidase</fullName>
    </recommendedName>
</protein>
<reference evidence="1" key="1">
    <citation type="journal article" date="2015" name="Nature">
        <title>Complex archaea that bridge the gap between prokaryotes and eukaryotes.</title>
        <authorList>
            <person name="Spang A."/>
            <person name="Saw J.H."/>
            <person name="Jorgensen S.L."/>
            <person name="Zaremba-Niedzwiedzka K."/>
            <person name="Martijn J."/>
            <person name="Lind A.E."/>
            <person name="van Eijk R."/>
            <person name="Schleper C."/>
            <person name="Guy L."/>
            <person name="Ettema T.J."/>
        </authorList>
    </citation>
    <scope>NUCLEOTIDE SEQUENCE</scope>
</reference>
<accession>A0A0F9PQR2</accession>
<dbReference type="InterPro" id="IPR036412">
    <property type="entry name" value="HAD-like_sf"/>
</dbReference>
<organism evidence="1">
    <name type="scientific">marine sediment metagenome</name>
    <dbReference type="NCBI Taxonomy" id="412755"/>
    <lineage>
        <taxon>unclassified sequences</taxon>
        <taxon>metagenomes</taxon>
        <taxon>ecological metagenomes</taxon>
    </lineage>
</organism>
<sequence>MIIGFDVDGVIYPWHSEVYDYFQWQHGYKGSYKEFWKEYIPTIQETTLLDNMIADPTLYARRSIKLTYLRALWEIAGLGYEIWYVSSLHKEARQERIKWFSSNGLPYPENYKFVDGISKRKAILDIGCDYFVEDRIPTIEDLLGHVFMFVIDQPWNEELGNGSAMILHGDIVGEFLRIPNVSVLPEYLMGWKGLENVYR</sequence>
<dbReference type="AlphaFoldDB" id="A0A0F9PQR2"/>